<dbReference type="Gene3D" id="3.40.50.10850">
    <property type="entry name" value="Ntrc-like two-domain protein"/>
    <property type="match status" value="1"/>
</dbReference>
<dbReference type="Proteomes" id="UP000639396">
    <property type="component" value="Unassembled WGS sequence"/>
</dbReference>
<dbReference type="Pfam" id="PF01656">
    <property type="entry name" value="CbiA"/>
    <property type="match status" value="1"/>
</dbReference>
<feature type="domain" description="CobQ/CobB/MinD/ParA nucleotide binding" evidence="2">
    <location>
        <begin position="133"/>
        <end position="315"/>
    </location>
</feature>
<dbReference type="EMBL" id="JACXJA010000038">
    <property type="protein sequence ID" value="MBD2865136.1"/>
    <property type="molecule type" value="Genomic_DNA"/>
</dbReference>
<dbReference type="SUPFAM" id="SSF52540">
    <property type="entry name" value="P-loop containing nucleoside triphosphate hydrolases"/>
    <property type="match status" value="1"/>
</dbReference>
<protein>
    <recommendedName>
        <fullName evidence="2">CobQ/CobB/MinD/ParA nucleotide binding domain-containing protein</fullName>
    </recommendedName>
</protein>
<dbReference type="GO" id="GO:0016887">
    <property type="term" value="F:ATP hydrolysis activity"/>
    <property type="evidence" value="ECO:0007669"/>
    <property type="project" value="TreeGrafter"/>
</dbReference>
<sequence>MTAKLEVVIADRDADYLGLLMHYVRESDWSELLSVRQLTRPDMLREHRQSRGADIYLIHPDFCIEDGMDGLVILLQETPWEAGGGRADAGELAGIYKYRPLHQLFGQMLELYRSRSNPGEPRPVSGAASVYALYSASGGAGKTTVAVHLLRCLAEKGQRCLYWNMELFPGAAFPQEADVELAARFVYGLRTNADWTDEALPKLLARAEPYGFDYFPGFRKVKESLDLTRDDVASLILRIRAAGRYDVVVIDLESTFHERVVGALAGCDIVLWLVTEDKESAAKTSRLLSEMKEGLGGAADHLEKCRFVLNKHTGVLSDKLQRGITGVEGKAISMTARLPYVSKWKQLHGAERSSSDPLFAERIAEMAELIRPASGGDPVVRTSDSPRASRPSSRHD</sequence>
<comment type="caution">
    <text evidence="3">The sequence shown here is derived from an EMBL/GenBank/DDBJ whole genome shotgun (WGS) entry which is preliminary data.</text>
</comment>
<dbReference type="InterPro" id="IPR027417">
    <property type="entry name" value="P-loop_NTPase"/>
</dbReference>
<dbReference type="PANTHER" id="PTHR43384:SF13">
    <property type="entry name" value="SLR0110 PROTEIN"/>
    <property type="match status" value="1"/>
</dbReference>
<dbReference type="GO" id="GO:0009898">
    <property type="term" value="C:cytoplasmic side of plasma membrane"/>
    <property type="evidence" value="ECO:0007669"/>
    <property type="project" value="TreeGrafter"/>
</dbReference>
<evidence type="ECO:0000259" key="2">
    <source>
        <dbReference type="Pfam" id="PF01656"/>
    </source>
</evidence>
<gene>
    <name evidence="3" type="ORF">IDH45_24445</name>
</gene>
<dbReference type="GO" id="GO:0005829">
    <property type="term" value="C:cytosol"/>
    <property type="evidence" value="ECO:0007669"/>
    <property type="project" value="TreeGrafter"/>
</dbReference>
<dbReference type="InterPro" id="IPR050625">
    <property type="entry name" value="ParA/MinD_ATPase"/>
</dbReference>
<dbReference type="GO" id="GO:0005524">
    <property type="term" value="F:ATP binding"/>
    <property type="evidence" value="ECO:0007669"/>
    <property type="project" value="TreeGrafter"/>
</dbReference>
<name>A0A927CFR4_9BACL</name>
<feature type="region of interest" description="Disordered" evidence="1">
    <location>
        <begin position="371"/>
        <end position="396"/>
    </location>
</feature>
<evidence type="ECO:0000313" key="3">
    <source>
        <dbReference type="EMBL" id="MBD2865136.1"/>
    </source>
</evidence>
<evidence type="ECO:0000313" key="4">
    <source>
        <dbReference type="Proteomes" id="UP000639396"/>
    </source>
</evidence>
<dbReference type="RefSeq" id="WP_190930760.1">
    <property type="nucleotide sequence ID" value="NZ_JACXJA010000038.1"/>
</dbReference>
<keyword evidence="4" id="KW-1185">Reference proteome</keyword>
<dbReference type="Gene3D" id="3.40.50.300">
    <property type="entry name" value="P-loop containing nucleotide triphosphate hydrolases"/>
    <property type="match status" value="1"/>
</dbReference>
<dbReference type="InterPro" id="IPR002586">
    <property type="entry name" value="CobQ/CobB/MinD/ParA_Nub-bd_dom"/>
</dbReference>
<feature type="compositionally biased region" description="Low complexity" evidence="1">
    <location>
        <begin position="381"/>
        <end position="396"/>
    </location>
</feature>
<reference evidence="3" key="1">
    <citation type="submission" date="2020-09" db="EMBL/GenBank/DDBJ databases">
        <title>A novel bacterium of genus Paenibacillus, isolated from South China Sea.</title>
        <authorList>
            <person name="Huang H."/>
            <person name="Mo K."/>
            <person name="Hu Y."/>
        </authorList>
    </citation>
    <scope>NUCLEOTIDE SEQUENCE</scope>
    <source>
        <strain evidence="3">IB182363</strain>
    </source>
</reference>
<evidence type="ECO:0000256" key="1">
    <source>
        <dbReference type="SAM" id="MobiDB-lite"/>
    </source>
</evidence>
<dbReference type="AlphaFoldDB" id="A0A927CFR4"/>
<accession>A0A927CFR4</accession>
<organism evidence="3 4">
    <name type="scientific">Paenibacillus oceani</name>
    <dbReference type="NCBI Taxonomy" id="2772510"/>
    <lineage>
        <taxon>Bacteria</taxon>
        <taxon>Bacillati</taxon>
        <taxon>Bacillota</taxon>
        <taxon>Bacilli</taxon>
        <taxon>Bacillales</taxon>
        <taxon>Paenibacillaceae</taxon>
        <taxon>Paenibacillus</taxon>
    </lineage>
</organism>
<dbReference type="PANTHER" id="PTHR43384">
    <property type="entry name" value="SEPTUM SITE-DETERMINING PROTEIN MIND HOMOLOG, CHLOROPLASTIC-RELATED"/>
    <property type="match status" value="1"/>
</dbReference>
<dbReference type="GO" id="GO:0051782">
    <property type="term" value="P:negative regulation of cell division"/>
    <property type="evidence" value="ECO:0007669"/>
    <property type="project" value="TreeGrafter"/>
</dbReference>
<proteinExistence type="predicted"/>